<comment type="caution">
    <text evidence="2">The sequence shown here is derived from an EMBL/GenBank/DDBJ whole genome shotgun (WGS) entry which is preliminary data.</text>
</comment>
<sequence>MGSISRPSSPSPSPPSLQFDPTKHLSYQPPSSVISLADVSLPPSPISPVASSVPFPLLSQSAIHEHRKELFSADALNNCLWHKRPDVAFIRGAAPRYAPFVHQFWTSPEVLAIVSSIAGEDLVPVMDYEICHTNVQVGEGGLEGVRNTPVVPPLSTEQDRLGFERRMKAEVLEGDDDDSKALVSWHRDSHPFVCVVMLSNSEFMTDGETELQKGDGTTMKVRSPQMGHAVILQGRSVSHIARPAGNMKERITIVTSFRPRDPRLYDDSSNMNVRGVSTLNELYYQWTSYRLRLLSERFAIEAQKLDKKYEDNVAKTDSEGRVGLCRAETVDVNAVRKLMAEQVRYMERTVFEMRPVEDGDHFAKNAIPAMDEAVV</sequence>
<protein>
    <recommendedName>
        <fullName evidence="4">Fe2OG dioxygenase domain-containing protein</fullName>
    </recommendedName>
</protein>
<feature type="region of interest" description="Disordered" evidence="1">
    <location>
        <begin position="1"/>
        <end position="25"/>
    </location>
</feature>
<gene>
    <name evidence="2" type="ORF">D0Z07_2827</name>
</gene>
<reference evidence="2" key="1">
    <citation type="submission" date="2019-07" db="EMBL/GenBank/DDBJ databases">
        <title>Hyphodiscus hymeniophilus genome sequencing and assembly.</title>
        <authorList>
            <person name="Kramer G."/>
            <person name="Nodwell J."/>
        </authorList>
    </citation>
    <scope>NUCLEOTIDE SEQUENCE</scope>
    <source>
        <strain evidence="2">ATCC 34498</strain>
    </source>
</reference>
<keyword evidence="3" id="KW-1185">Reference proteome</keyword>
<dbReference type="PANTHER" id="PTHR41677:SF1">
    <property type="entry name" value="FE2OG DIOXYGENASE DOMAIN-CONTAINING PROTEIN"/>
    <property type="match status" value="1"/>
</dbReference>
<dbReference type="PANTHER" id="PTHR41677">
    <property type="entry name" value="YALI0B19030P"/>
    <property type="match status" value="1"/>
</dbReference>
<dbReference type="Proteomes" id="UP000785200">
    <property type="component" value="Unassembled WGS sequence"/>
</dbReference>
<evidence type="ECO:0000313" key="3">
    <source>
        <dbReference type="Proteomes" id="UP000785200"/>
    </source>
</evidence>
<name>A0A9P6VNI2_9HELO</name>
<dbReference type="EMBL" id="VNKQ01000005">
    <property type="protein sequence ID" value="KAG0650767.1"/>
    <property type="molecule type" value="Genomic_DNA"/>
</dbReference>
<organism evidence="2 3">
    <name type="scientific">Hyphodiscus hymeniophilus</name>
    <dbReference type="NCBI Taxonomy" id="353542"/>
    <lineage>
        <taxon>Eukaryota</taxon>
        <taxon>Fungi</taxon>
        <taxon>Dikarya</taxon>
        <taxon>Ascomycota</taxon>
        <taxon>Pezizomycotina</taxon>
        <taxon>Leotiomycetes</taxon>
        <taxon>Helotiales</taxon>
        <taxon>Hyphodiscaceae</taxon>
        <taxon>Hyphodiscus</taxon>
    </lineage>
</organism>
<evidence type="ECO:0008006" key="4">
    <source>
        <dbReference type="Google" id="ProtNLM"/>
    </source>
</evidence>
<dbReference type="OrthoDB" id="3482077at2759"/>
<proteinExistence type="predicted"/>
<accession>A0A9P6VNI2</accession>
<evidence type="ECO:0000313" key="2">
    <source>
        <dbReference type="EMBL" id="KAG0650767.1"/>
    </source>
</evidence>
<evidence type="ECO:0000256" key="1">
    <source>
        <dbReference type="SAM" id="MobiDB-lite"/>
    </source>
</evidence>
<dbReference type="AlphaFoldDB" id="A0A9P6VNI2"/>